<protein>
    <submittedName>
        <fullName evidence="2">Uncharacterized protein</fullName>
    </submittedName>
</protein>
<feature type="compositionally biased region" description="Basic and acidic residues" evidence="1">
    <location>
        <begin position="7"/>
        <end position="27"/>
    </location>
</feature>
<reference evidence="2" key="1">
    <citation type="submission" date="2021-10" db="EMBL/GenBank/DDBJ databases">
        <title>Melipona bicolor Genome sequencing and assembly.</title>
        <authorList>
            <person name="Araujo N.S."/>
            <person name="Arias M.C."/>
        </authorList>
    </citation>
    <scope>NUCLEOTIDE SEQUENCE</scope>
    <source>
        <strain evidence="2">USP_2M_L1-L4_2017</strain>
        <tissue evidence="2">Whole body</tissue>
    </source>
</reference>
<proteinExistence type="predicted"/>
<gene>
    <name evidence="2" type="ORF">K0M31_020211</name>
</gene>
<sequence length="123" mass="13558">MNPPGGRETRRDETRRAAEAKRSEVNEVIRGVSSSSSSSWRCARFPESSLPFRLLDIGKKQQQAGRQAGRQGRKEGRKEGRKRQRAGKDSRIGGGRSASRDLFTGNCGSVNAARITEERPTDA</sequence>
<accession>A0AA40G110</accession>
<evidence type="ECO:0000313" key="3">
    <source>
        <dbReference type="Proteomes" id="UP001177670"/>
    </source>
</evidence>
<dbReference type="Proteomes" id="UP001177670">
    <property type="component" value="Unassembled WGS sequence"/>
</dbReference>
<dbReference type="AlphaFoldDB" id="A0AA40G110"/>
<dbReference type="EMBL" id="JAHYIQ010000009">
    <property type="protein sequence ID" value="KAK1129081.1"/>
    <property type="molecule type" value="Genomic_DNA"/>
</dbReference>
<evidence type="ECO:0000313" key="2">
    <source>
        <dbReference type="EMBL" id="KAK1129081.1"/>
    </source>
</evidence>
<feature type="compositionally biased region" description="Low complexity" evidence="1">
    <location>
        <begin position="60"/>
        <end position="70"/>
    </location>
</feature>
<feature type="region of interest" description="Disordered" evidence="1">
    <location>
        <begin position="1"/>
        <end position="123"/>
    </location>
</feature>
<evidence type="ECO:0000256" key="1">
    <source>
        <dbReference type="SAM" id="MobiDB-lite"/>
    </source>
</evidence>
<name>A0AA40G110_9HYME</name>
<keyword evidence="3" id="KW-1185">Reference proteome</keyword>
<organism evidence="2 3">
    <name type="scientific">Melipona bicolor</name>
    <dbReference type="NCBI Taxonomy" id="60889"/>
    <lineage>
        <taxon>Eukaryota</taxon>
        <taxon>Metazoa</taxon>
        <taxon>Ecdysozoa</taxon>
        <taxon>Arthropoda</taxon>
        <taxon>Hexapoda</taxon>
        <taxon>Insecta</taxon>
        <taxon>Pterygota</taxon>
        <taxon>Neoptera</taxon>
        <taxon>Endopterygota</taxon>
        <taxon>Hymenoptera</taxon>
        <taxon>Apocrita</taxon>
        <taxon>Aculeata</taxon>
        <taxon>Apoidea</taxon>
        <taxon>Anthophila</taxon>
        <taxon>Apidae</taxon>
        <taxon>Melipona</taxon>
    </lineage>
</organism>
<comment type="caution">
    <text evidence="2">The sequence shown here is derived from an EMBL/GenBank/DDBJ whole genome shotgun (WGS) entry which is preliminary data.</text>
</comment>